<name>A0A919GCJ3_9ACTN</name>
<accession>A0A919GCJ3</accession>
<evidence type="ECO:0000256" key="1">
    <source>
        <dbReference type="SAM" id="MobiDB-lite"/>
    </source>
</evidence>
<dbReference type="Proteomes" id="UP000603708">
    <property type="component" value="Unassembled WGS sequence"/>
</dbReference>
<dbReference type="EMBL" id="BNCD01000012">
    <property type="protein sequence ID" value="GHH82157.1"/>
    <property type="molecule type" value="Genomic_DNA"/>
</dbReference>
<feature type="compositionally biased region" description="Low complexity" evidence="1">
    <location>
        <begin position="1"/>
        <end position="12"/>
    </location>
</feature>
<sequence length="58" mass="6323">MSTSSTPASSSKGTGGRRATRTAGRNLLLHMTPYGIRTRAEKEDWVSVITAMEARSWP</sequence>
<gene>
    <name evidence="2" type="ORF">GCM10018793_41310</name>
</gene>
<evidence type="ECO:0000313" key="2">
    <source>
        <dbReference type="EMBL" id="GHH82157.1"/>
    </source>
</evidence>
<evidence type="ECO:0000313" key="3">
    <source>
        <dbReference type="Proteomes" id="UP000603708"/>
    </source>
</evidence>
<organism evidence="2 3">
    <name type="scientific">Streptomyces sulfonofaciens</name>
    <dbReference type="NCBI Taxonomy" id="68272"/>
    <lineage>
        <taxon>Bacteria</taxon>
        <taxon>Bacillati</taxon>
        <taxon>Actinomycetota</taxon>
        <taxon>Actinomycetes</taxon>
        <taxon>Kitasatosporales</taxon>
        <taxon>Streptomycetaceae</taxon>
        <taxon>Streptomyces</taxon>
    </lineage>
</organism>
<comment type="caution">
    <text evidence="2">The sequence shown here is derived from an EMBL/GenBank/DDBJ whole genome shotgun (WGS) entry which is preliminary data.</text>
</comment>
<keyword evidence="3" id="KW-1185">Reference proteome</keyword>
<reference evidence="2" key="1">
    <citation type="journal article" date="2014" name="Int. J. Syst. Evol. Microbiol.">
        <title>Complete genome sequence of Corynebacterium casei LMG S-19264T (=DSM 44701T), isolated from a smear-ripened cheese.</title>
        <authorList>
            <consortium name="US DOE Joint Genome Institute (JGI-PGF)"/>
            <person name="Walter F."/>
            <person name="Albersmeier A."/>
            <person name="Kalinowski J."/>
            <person name="Ruckert C."/>
        </authorList>
    </citation>
    <scope>NUCLEOTIDE SEQUENCE</scope>
    <source>
        <strain evidence="2">JCM 5069</strain>
    </source>
</reference>
<proteinExistence type="predicted"/>
<dbReference type="AlphaFoldDB" id="A0A919GCJ3"/>
<reference evidence="2" key="2">
    <citation type="submission" date="2020-09" db="EMBL/GenBank/DDBJ databases">
        <authorList>
            <person name="Sun Q."/>
            <person name="Ohkuma M."/>
        </authorList>
    </citation>
    <scope>NUCLEOTIDE SEQUENCE</scope>
    <source>
        <strain evidence="2">JCM 5069</strain>
    </source>
</reference>
<protein>
    <submittedName>
        <fullName evidence="2">Uncharacterized protein</fullName>
    </submittedName>
</protein>
<feature type="region of interest" description="Disordered" evidence="1">
    <location>
        <begin position="1"/>
        <end position="26"/>
    </location>
</feature>